<reference evidence="2" key="3">
    <citation type="submission" date="2020-12" db="UniProtKB">
        <authorList>
            <consortium name="EnsemblPlants"/>
        </authorList>
    </citation>
    <scope>IDENTIFICATION</scope>
</reference>
<dbReference type="InParanoid" id="A0A2K1JXA9"/>
<accession>A0A2K1JXA9</accession>
<dbReference type="PaxDb" id="3218-PP1S245_83V6.1"/>
<evidence type="ECO:0000313" key="2">
    <source>
        <dbReference type="EnsemblPlants" id="Pp3c10_1980V3.1"/>
    </source>
</evidence>
<proteinExistence type="predicted"/>
<dbReference type="Gramene" id="Pp3c10_1980V3.2">
    <property type="protein sequence ID" value="Pp3c10_1980V3.2"/>
    <property type="gene ID" value="Pp3c10_1980"/>
</dbReference>
<reference evidence="1 3" key="2">
    <citation type="journal article" date="2018" name="Plant J.">
        <title>The Physcomitrella patens chromosome-scale assembly reveals moss genome structure and evolution.</title>
        <authorList>
            <person name="Lang D."/>
            <person name="Ullrich K.K."/>
            <person name="Murat F."/>
            <person name="Fuchs J."/>
            <person name="Jenkins J."/>
            <person name="Haas F.B."/>
            <person name="Piednoel M."/>
            <person name="Gundlach H."/>
            <person name="Van Bel M."/>
            <person name="Meyberg R."/>
            <person name="Vives C."/>
            <person name="Morata J."/>
            <person name="Symeonidi A."/>
            <person name="Hiss M."/>
            <person name="Muchero W."/>
            <person name="Kamisugi Y."/>
            <person name="Saleh O."/>
            <person name="Blanc G."/>
            <person name="Decker E.L."/>
            <person name="van Gessel N."/>
            <person name="Grimwood J."/>
            <person name="Hayes R.D."/>
            <person name="Graham S.W."/>
            <person name="Gunter L.E."/>
            <person name="McDaniel S.F."/>
            <person name="Hoernstein S.N.W."/>
            <person name="Larsson A."/>
            <person name="Li F.W."/>
            <person name="Perroud P.F."/>
            <person name="Phillips J."/>
            <person name="Ranjan P."/>
            <person name="Rokshar D.S."/>
            <person name="Rothfels C.J."/>
            <person name="Schneider L."/>
            <person name="Shu S."/>
            <person name="Stevenson D.W."/>
            <person name="Thummler F."/>
            <person name="Tillich M."/>
            <person name="Villarreal Aguilar J.C."/>
            <person name="Widiez T."/>
            <person name="Wong G.K."/>
            <person name="Wymore A."/>
            <person name="Zhang Y."/>
            <person name="Zimmer A.D."/>
            <person name="Quatrano R.S."/>
            <person name="Mayer K.F.X."/>
            <person name="Goodstein D."/>
            <person name="Casacuberta J.M."/>
            <person name="Vandepoele K."/>
            <person name="Reski R."/>
            <person name="Cuming A.C."/>
            <person name="Tuskan G.A."/>
            <person name="Maumus F."/>
            <person name="Salse J."/>
            <person name="Schmutz J."/>
            <person name="Rensing S.A."/>
        </authorList>
    </citation>
    <scope>NUCLEOTIDE SEQUENCE [LARGE SCALE GENOMIC DNA]</scope>
    <source>
        <strain evidence="2 3">cv. Gransden 2004</strain>
    </source>
</reference>
<organism evidence="1">
    <name type="scientific">Physcomitrium patens</name>
    <name type="common">Spreading-leaved earth moss</name>
    <name type="synonym">Physcomitrella patens</name>
    <dbReference type="NCBI Taxonomy" id="3218"/>
    <lineage>
        <taxon>Eukaryota</taxon>
        <taxon>Viridiplantae</taxon>
        <taxon>Streptophyta</taxon>
        <taxon>Embryophyta</taxon>
        <taxon>Bryophyta</taxon>
        <taxon>Bryophytina</taxon>
        <taxon>Bryopsida</taxon>
        <taxon>Funariidae</taxon>
        <taxon>Funariales</taxon>
        <taxon>Funariaceae</taxon>
        <taxon>Physcomitrium</taxon>
    </lineage>
</organism>
<dbReference type="EMBL" id="ABEU02000010">
    <property type="protein sequence ID" value="PNR46158.1"/>
    <property type="molecule type" value="Genomic_DNA"/>
</dbReference>
<reference evidence="1 3" key="1">
    <citation type="journal article" date="2008" name="Science">
        <title>The Physcomitrella genome reveals evolutionary insights into the conquest of land by plants.</title>
        <authorList>
            <person name="Rensing S."/>
            <person name="Lang D."/>
            <person name="Zimmer A."/>
            <person name="Terry A."/>
            <person name="Salamov A."/>
            <person name="Shapiro H."/>
            <person name="Nishiyama T."/>
            <person name="Perroud P.-F."/>
            <person name="Lindquist E."/>
            <person name="Kamisugi Y."/>
            <person name="Tanahashi T."/>
            <person name="Sakakibara K."/>
            <person name="Fujita T."/>
            <person name="Oishi K."/>
            <person name="Shin-I T."/>
            <person name="Kuroki Y."/>
            <person name="Toyoda A."/>
            <person name="Suzuki Y."/>
            <person name="Hashimoto A."/>
            <person name="Yamaguchi K."/>
            <person name="Sugano A."/>
            <person name="Kohara Y."/>
            <person name="Fujiyama A."/>
            <person name="Anterola A."/>
            <person name="Aoki S."/>
            <person name="Ashton N."/>
            <person name="Barbazuk W.B."/>
            <person name="Barker E."/>
            <person name="Bennetzen J."/>
            <person name="Bezanilla M."/>
            <person name="Blankenship R."/>
            <person name="Cho S.H."/>
            <person name="Dutcher S."/>
            <person name="Estelle M."/>
            <person name="Fawcett J.A."/>
            <person name="Gundlach H."/>
            <person name="Hanada K."/>
            <person name="Heyl A."/>
            <person name="Hicks K.A."/>
            <person name="Hugh J."/>
            <person name="Lohr M."/>
            <person name="Mayer K."/>
            <person name="Melkozernov A."/>
            <person name="Murata T."/>
            <person name="Nelson D."/>
            <person name="Pils B."/>
            <person name="Prigge M."/>
            <person name="Reiss B."/>
            <person name="Renner T."/>
            <person name="Rombauts S."/>
            <person name="Rushton P."/>
            <person name="Sanderfoot A."/>
            <person name="Schween G."/>
            <person name="Shiu S.-H."/>
            <person name="Stueber K."/>
            <person name="Theodoulou F.L."/>
            <person name="Tu H."/>
            <person name="Van de Peer Y."/>
            <person name="Verrier P.J."/>
            <person name="Waters E."/>
            <person name="Wood A."/>
            <person name="Yang L."/>
            <person name="Cove D."/>
            <person name="Cuming A."/>
            <person name="Hasebe M."/>
            <person name="Lucas S."/>
            <person name="Mishler D.B."/>
            <person name="Reski R."/>
            <person name="Grigoriev I."/>
            <person name="Quatrano R.S."/>
            <person name="Boore J.L."/>
        </authorList>
    </citation>
    <scope>NUCLEOTIDE SEQUENCE [LARGE SCALE GENOMIC DNA]</scope>
    <source>
        <strain evidence="2 3">cv. Gransden 2004</strain>
    </source>
</reference>
<protein>
    <submittedName>
        <fullName evidence="1 2">Uncharacterized protein</fullName>
    </submittedName>
</protein>
<evidence type="ECO:0000313" key="1">
    <source>
        <dbReference type="EMBL" id="PNR46158.1"/>
    </source>
</evidence>
<gene>
    <name evidence="1" type="ORF">PHYPA_013277</name>
</gene>
<keyword evidence="3" id="KW-1185">Reference proteome</keyword>
<sequence>MLQPTSHGVPCSNRFLKTTCWPRESYSATHGKHVRVAVHHQQGARHDSFHHIKVTLAPVTEMEHVLFFFIVGSCFDFHDFHLKSATGFSLLETGATAAAEAAGAIFAVTPGI</sequence>
<name>A0A2K1JXA9_PHYPA</name>
<dbReference type="Proteomes" id="UP000006727">
    <property type="component" value="Chromosome 10"/>
</dbReference>
<evidence type="ECO:0000313" key="3">
    <source>
        <dbReference type="Proteomes" id="UP000006727"/>
    </source>
</evidence>
<dbReference type="Gramene" id="Pp3c10_1980V3.1">
    <property type="protein sequence ID" value="Pp3c10_1980V3.1"/>
    <property type="gene ID" value="Pp3c10_1980"/>
</dbReference>
<dbReference type="EnsemblPlants" id="Pp3c10_1980V3.1">
    <property type="protein sequence ID" value="Pp3c10_1980V3.1"/>
    <property type="gene ID" value="Pp3c10_1980"/>
</dbReference>
<dbReference type="AlphaFoldDB" id="A0A2K1JXA9"/>
<dbReference type="EnsemblPlants" id="Pp3c10_1980V3.2">
    <property type="protein sequence ID" value="Pp3c10_1980V3.2"/>
    <property type="gene ID" value="Pp3c10_1980"/>
</dbReference>